<dbReference type="InterPro" id="IPR019557">
    <property type="entry name" value="AminoTfrase-like_pln_mobile"/>
</dbReference>
<gene>
    <name evidence="3" type="ORF">FSB_LOCUS58457</name>
</gene>
<dbReference type="Pfam" id="PF10536">
    <property type="entry name" value="PMD"/>
    <property type="match status" value="1"/>
</dbReference>
<feature type="compositionally biased region" description="Basic residues" evidence="1">
    <location>
        <begin position="575"/>
        <end position="589"/>
    </location>
</feature>
<reference evidence="3" key="1">
    <citation type="submission" date="2018-02" db="EMBL/GenBank/DDBJ databases">
        <authorList>
            <person name="Cohen D.B."/>
            <person name="Kent A.D."/>
        </authorList>
    </citation>
    <scope>NUCLEOTIDE SEQUENCE</scope>
</reference>
<feature type="region of interest" description="Disordered" evidence="1">
    <location>
        <begin position="1"/>
        <end position="23"/>
    </location>
</feature>
<evidence type="ECO:0000256" key="1">
    <source>
        <dbReference type="SAM" id="MobiDB-lite"/>
    </source>
</evidence>
<dbReference type="EMBL" id="OIVN01006324">
    <property type="protein sequence ID" value="SPD30575.1"/>
    <property type="molecule type" value="Genomic_DNA"/>
</dbReference>
<dbReference type="PANTHER" id="PTHR46033:SF80">
    <property type="entry name" value="PROTEIN MAIN-LIKE 2-LIKE"/>
    <property type="match status" value="1"/>
</dbReference>
<accession>A0A2N9J1V2</accession>
<feature type="compositionally biased region" description="Basic and acidic residues" evidence="1">
    <location>
        <begin position="550"/>
        <end position="567"/>
    </location>
</feature>
<sequence length="1137" mass="124618">MASSSNPPTGPAMASDDDSQNPMADAEATAVVAIDGESIDPLDFLLCLKMTEKTSFSLSLIPGEEVTADRVWVPPLSTISDLKIQRGDMQPVPIDFEFPCSASADWYHWVADEFLDADFCNLLEQVGVAEAILLSRSCNMYRDIEMLRQILRWWCTSTHTFFLSWGEFTITLEDVENHWMLPGLSDVDPSTIEMSEKEMEVEQALMSRSNTRTNAWSLHFAKGTDDAICRAAFVAYWLYKCIFGETPYYAMKPVYFRLAVKISFGHRLPLAAMFLGHLYLQLDSICADEIRGGSCHFITTCLNSSALQTFLWEHSLNYQEVGNDNSQIREKFRNMSRHILSRYPDLRVNLPLAYRWVGLRVKDLDLVPSFDFEECVVWRPYSYRYTGFSCHSVLYWFSDIASQSFELLPDDTKSLTYLSAVNPGWLPTWGSKGVEFTHYCANKVRRQFGLDQGVPGSPNEILPRVPSVAPFLTDQAFGYWSQSISHMVIPYGGRLGIYTVAMQEYWLKVAAAMADYIGQGRGTKIPLSDHHAIKFPPGWKESVKVVEERQKLDFKRGKGSKRIDSGRGDSTPAKQKSKYAAKTPSRRPKVAMDRSIIPPSELAGRSPVAPGTSKKSAAESSKSRKKPEVGSPEGSAVDPSIAVKEVAPSAVQEKSTPPPVKVVSESPGKSVAPPKKAKGKTVGKSATLASSPERESLVGPAITIKEGSAVSVEEESAIPVPPGTMYNRTRSKRKAAAERAKSKVGDEVEGFGWTPIVIEVEVSGDNDVIDTGIEMTEVGEDVAEGQEVMLETAGDVITTDIPIGEGDSGGIMADETLGTVVSDEDILVMADDAAHETTSVMADEVSDEIHVGTADVTHADTLLEIVPVMAGEDSHDQDVSSVDSEETTLDEPQLLQVIPFADQRGEPPVIDPVRLRMDHPLAKMTSVIEGVSLFGTVPHFVRVLREEGSPVMLSTHSLSEAPIDSQVHALEGVPTQDVDGDGMADTEVHGVESIPAGAISLADEMSATASSSQTRSAVEIITPGEVAAFFERFEERALNPYPDWHFWRFEGPLVAYGSFWVYQDAVPLLQRLSAKFGDFTAHFKFGAGSIAQDLIAVGFDLGFLLEHLQKVARELMSAVAASPEVSEVASPIDGLFD</sequence>
<dbReference type="InterPro" id="IPR044824">
    <property type="entry name" value="MAIN-like"/>
</dbReference>
<protein>
    <recommendedName>
        <fullName evidence="2">Aminotransferase-like plant mobile domain-containing protein</fullName>
    </recommendedName>
</protein>
<dbReference type="AlphaFoldDB" id="A0A2N9J1V2"/>
<evidence type="ECO:0000259" key="2">
    <source>
        <dbReference type="Pfam" id="PF10536"/>
    </source>
</evidence>
<feature type="domain" description="Aminotransferase-like plant mobile" evidence="2">
    <location>
        <begin position="127"/>
        <end position="489"/>
    </location>
</feature>
<dbReference type="PANTHER" id="PTHR46033">
    <property type="entry name" value="PROTEIN MAIN-LIKE 2"/>
    <property type="match status" value="1"/>
</dbReference>
<name>A0A2N9J1V2_FAGSY</name>
<proteinExistence type="predicted"/>
<feature type="region of interest" description="Disordered" evidence="1">
    <location>
        <begin position="550"/>
        <end position="694"/>
    </location>
</feature>
<evidence type="ECO:0000313" key="3">
    <source>
        <dbReference type="EMBL" id="SPD30575.1"/>
    </source>
</evidence>
<dbReference type="GO" id="GO:0010073">
    <property type="term" value="P:meristem maintenance"/>
    <property type="evidence" value="ECO:0007669"/>
    <property type="project" value="InterPro"/>
</dbReference>
<organism evidence="3">
    <name type="scientific">Fagus sylvatica</name>
    <name type="common">Beechnut</name>
    <dbReference type="NCBI Taxonomy" id="28930"/>
    <lineage>
        <taxon>Eukaryota</taxon>
        <taxon>Viridiplantae</taxon>
        <taxon>Streptophyta</taxon>
        <taxon>Embryophyta</taxon>
        <taxon>Tracheophyta</taxon>
        <taxon>Spermatophyta</taxon>
        <taxon>Magnoliopsida</taxon>
        <taxon>eudicotyledons</taxon>
        <taxon>Gunneridae</taxon>
        <taxon>Pentapetalae</taxon>
        <taxon>rosids</taxon>
        <taxon>fabids</taxon>
        <taxon>Fagales</taxon>
        <taxon>Fagaceae</taxon>
        <taxon>Fagus</taxon>
    </lineage>
</organism>